<feature type="region of interest" description="Disordered" evidence="3">
    <location>
        <begin position="1"/>
        <end position="28"/>
    </location>
</feature>
<evidence type="ECO:0000313" key="7">
    <source>
        <dbReference type="Proteomes" id="UP001551176"/>
    </source>
</evidence>
<comment type="caution">
    <text evidence="6">The sequence shown here is derived from an EMBL/GenBank/DDBJ whole genome shotgun (WGS) entry which is preliminary data.</text>
</comment>
<evidence type="ECO:0000256" key="3">
    <source>
        <dbReference type="SAM" id="MobiDB-lite"/>
    </source>
</evidence>
<dbReference type="Pfam" id="PF00501">
    <property type="entry name" value="AMP-binding"/>
    <property type="match status" value="1"/>
</dbReference>
<evidence type="ECO:0000256" key="1">
    <source>
        <dbReference type="ARBA" id="ARBA00006432"/>
    </source>
</evidence>
<dbReference type="InterPro" id="IPR000873">
    <property type="entry name" value="AMP-dep_synth/lig_dom"/>
</dbReference>
<evidence type="ECO:0000313" key="6">
    <source>
        <dbReference type="EMBL" id="MEU6820907.1"/>
    </source>
</evidence>
<dbReference type="RefSeq" id="WP_359346795.1">
    <property type="nucleotide sequence ID" value="NZ_JBEYXV010000004.1"/>
</dbReference>
<sequence>MAEPAVSLVSGPNEPRATEIPFGARPPDDVTARMRERGWWRDRSIIQDLLDAAAGHPDAPAVVAARTNAADPVTIGYAQLALHAERFGAALLSLGIRRGDRVAFQLPGWWEAAALTLACTWTSAVAVPLLPTMRSREIERLLRVTGASLCVVPDTWGGHDYAAALDEVAPRLPELRHRVVYGDKVPDGAVDFATYFLDTEHETRLPHPLEVPSGRDLDDVTLVMFTSGTTGERKAVLHTENTLYAGTAAAAGVAERGWDTGEVFCSPHPISGLAGLLYCLWGPIIARGTGVYLDTWNAAEQLELMTKAQVTQVFAAPPFAAQLVEAQRAAPRRMPDLRFVMCGGAPVVPKLVADVTDAFSVPVRTCWGMTELGMGIRTPEGGPPPGAVRSDGRPLAGLETSLREVAGEEGLHRLWVRGPSVCTAVWSPGVDGGTATPTWTTDEGWMDTGDLVRDDGAGGVHFEGRASRRVGGPYMIPVADVEGEILHHPDVREAVIIGYTGEDGQEHACAVLAPRVDRTPDLAELRAFLSGRGMTEWYIPERVLAVAELPKNENGKVIVGLLRPLLD</sequence>
<dbReference type="EMBL" id="JBEYXV010000004">
    <property type="protein sequence ID" value="MEU6820907.1"/>
    <property type="molecule type" value="Genomic_DNA"/>
</dbReference>
<dbReference type="SUPFAM" id="SSF56801">
    <property type="entry name" value="Acetyl-CoA synthetase-like"/>
    <property type="match status" value="1"/>
</dbReference>
<name>A0ABV3BKR3_9ACTN</name>
<evidence type="ECO:0000256" key="2">
    <source>
        <dbReference type="ARBA" id="ARBA00022598"/>
    </source>
</evidence>
<proteinExistence type="inferred from homology"/>
<dbReference type="Pfam" id="PF13193">
    <property type="entry name" value="AMP-binding_C"/>
    <property type="match status" value="1"/>
</dbReference>
<reference evidence="6 7" key="1">
    <citation type="submission" date="2024-06" db="EMBL/GenBank/DDBJ databases">
        <title>The Natural Products Discovery Center: Release of the First 8490 Sequenced Strains for Exploring Actinobacteria Biosynthetic Diversity.</title>
        <authorList>
            <person name="Kalkreuter E."/>
            <person name="Kautsar S.A."/>
            <person name="Yang D."/>
            <person name="Bader C.D."/>
            <person name="Teijaro C.N."/>
            <person name="Fluegel L."/>
            <person name="Davis C.M."/>
            <person name="Simpson J.R."/>
            <person name="Lauterbach L."/>
            <person name="Steele A.D."/>
            <person name="Gui C."/>
            <person name="Meng S."/>
            <person name="Li G."/>
            <person name="Viehrig K."/>
            <person name="Ye F."/>
            <person name="Su P."/>
            <person name="Kiefer A.F."/>
            <person name="Nichols A."/>
            <person name="Cepeda A.J."/>
            <person name="Yan W."/>
            <person name="Fan B."/>
            <person name="Jiang Y."/>
            <person name="Adhikari A."/>
            <person name="Zheng C.-J."/>
            <person name="Schuster L."/>
            <person name="Cowan T.M."/>
            <person name="Smanski M.J."/>
            <person name="Chevrette M.G."/>
            <person name="De Carvalho L.P.S."/>
            <person name="Shen B."/>
        </authorList>
    </citation>
    <scope>NUCLEOTIDE SEQUENCE [LARGE SCALE GENOMIC DNA]</scope>
    <source>
        <strain evidence="6 7">NPDC046838</strain>
    </source>
</reference>
<keyword evidence="7" id="KW-1185">Reference proteome</keyword>
<dbReference type="PANTHER" id="PTHR43201:SF5">
    <property type="entry name" value="MEDIUM-CHAIN ACYL-COA LIGASE ACSF2, MITOCHONDRIAL"/>
    <property type="match status" value="1"/>
</dbReference>
<comment type="similarity">
    <text evidence="1">Belongs to the ATP-dependent AMP-binding enzyme family.</text>
</comment>
<dbReference type="PANTHER" id="PTHR43201">
    <property type="entry name" value="ACYL-COA SYNTHETASE"/>
    <property type="match status" value="1"/>
</dbReference>
<feature type="domain" description="AMP-dependent synthetase/ligase" evidence="4">
    <location>
        <begin position="51"/>
        <end position="422"/>
    </location>
</feature>
<dbReference type="InterPro" id="IPR045851">
    <property type="entry name" value="AMP-bd_C_sf"/>
</dbReference>
<dbReference type="Gene3D" id="3.40.50.12780">
    <property type="entry name" value="N-terminal domain of ligase-like"/>
    <property type="match status" value="1"/>
</dbReference>
<accession>A0ABV3BKR3</accession>
<evidence type="ECO:0000259" key="4">
    <source>
        <dbReference type="Pfam" id="PF00501"/>
    </source>
</evidence>
<protein>
    <submittedName>
        <fullName evidence="6">AMP-binding protein</fullName>
    </submittedName>
</protein>
<dbReference type="InterPro" id="IPR042099">
    <property type="entry name" value="ANL_N_sf"/>
</dbReference>
<organism evidence="6 7">
    <name type="scientific">Streptomyces atriruber</name>
    <dbReference type="NCBI Taxonomy" id="545121"/>
    <lineage>
        <taxon>Bacteria</taxon>
        <taxon>Bacillati</taxon>
        <taxon>Actinomycetota</taxon>
        <taxon>Actinomycetes</taxon>
        <taxon>Kitasatosporales</taxon>
        <taxon>Streptomycetaceae</taxon>
        <taxon>Streptomyces</taxon>
    </lineage>
</organism>
<dbReference type="InterPro" id="IPR025110">
    <property type="entry name" value="AMP-bd_C"/>
</dbReference>
<evidence type="ECO:0000259" key="5">
    <source>
        <dbReference type="Pfam" id="PF13193"/>
    </source>
</evidence>
<gene>
    <name evidence="6" type="ORF">ABZ921_09780</name>
</gene>
<dbReference type="Gene3D" id="3.30.300.30">
    <property type="match status" value="1"/>
</dbReference>
<keyword evidence="2" id="KW-0436">Ligase</keyword>
<feature type="domain" description="AMP-binding enzyme C-terminal" evidence="5">
    <location>
        <begin position="481"/>
        <end position="556"/>
    </location>
</feature>
<dbReference type="Proteomes" id="UP001551176">
    <property type="component" value="Unassembled WGS sequence"/>
</dbReference>